<sequence>MSAIEIEQQLEQLCNVSEDLLLCMVVSSDGLVIAHHGSVSEPDLFGAYFFELKVVCEKIIAELDCDGVSEIFIRSRNGAVTLFPINGKGYLACLSSARINAGKVQMLAWKYVNKISGLL</sequence>
<dbReference type="SMART" id="SM00960">
    <property type="entry name" value="Robl_LC7"/>
    <property type="match status" value="1"/>
</dbReference>
<dbReference type="EMBL" id="PXNP01000105">
    <property type="protein sequence ID" value="PSF05030.1"/>
    <property type="molecule type" value="Genomic_DNA"/>
</dbReference>
<gene>
    <name evidence="2" type="ORF">C7H09_16920</name>
</gene>
<dbReference type="InterPro" id="IPR004942">
    <property type="entry name" value="Roadblock/LAMTOR2_dom"/>
</dbReference>
<dbReference type="AlphaFoldDB" id="A0A2T1K4N4"/>
<protein>
    <recommendedName>
        <fullName evidence="1">Roadblock/LAMTOR2 domain-containing protein</fullName>
    </recommendedName>
</protein>
<dbReference type="Pfam" id="PF03259">
    <property type="entry name" value="Robl_LC7"/>
    <property type="match status" value="1"/>
</dbReference>
<organism evidence="2 3">
    <name type="scientific">Marinobacter fuscus</name>
    <dbReference type="NCBI Taxonomy" id="2109942"/>
    <lineage>
        <taxon>Bacteria</taxon>
        <taxon>Pseudomonadati</taxon>
        <taxon>Pseudomonadota</taxon>
        <taxon>Gammaproteobacteria</taxon>
        <taxon>Pseudomonadales</taxon>
        <taxon>Marinobacteraceae</taxon>
        <taxon>Marinobacter</taxon>
    </lineage>
</organism>
<dbReference type="RefSeq" id="WP_106764946.1">
    <property type="nucleotide sequence ID" value="NZ_PXNP01000105.1"/>
</dbReference>
<dbReference type="OrthoDB" id="6078046at2"/>
<evidence type="ECO:0000313" key="2">
    <source>
        <dbReference type="EMBL" id="PSF05030.1"/>
    </source>
</evidence>
<proteinExistence type="predicted"/>
<comment type="caution">
    <text evidence="2">The sequence shown here is derived from an EMBL/GenBank/DDBJ whole genome shotgun (WGS) entry which is preliminary data.</text>
</comment>
<accession>A0A2T1K4N4</accession>
<keyword evidence="3" id="KW-1185">Reference proteome</keyword>
<dbReference type="SUPFAM" id="SSF103196">
    <property type="entry name" value="Roadblock/LC7 domain"/>
    <property type="match status" value="1"/>
</dbReference>
<reference evidence="2 3" key="1">
    <citation type="submission" date="2018-03" db="EMBL/GenBank/DDBJ databases">
        <title>Marinobacter brunus sp. nov., a marine bacterium of Gamma-proteobacteria isolated from the surface seawater of the South China Sea.</title>
        <authorList>
            <person name="Cheng H."/>
            <person name="Wu Y.-H."/>
            <person name="Xamxidin M."/>
            <person name="Xu X.-W."/>
        </authorList>
    </citation>
    <scope>NUCLEOTIDE SEQUENCE [LARGE SCALE GENOMIC DNA]</scope>
    <source>
        <strain evidence="2 3">NH169-3</strain>
    </source>
</reference>
<feature type="domain" description="Roadblock/LAMTOR2" evidence="1">
    <location>
        <begin position="7"/>
        <end position="96"/>
    </location>
</feature>
<evidence type="ECO:0000313" key="3">
    <source>
        <dbReference type="Proteomes" id="UP000239866"/>
    </source>
</evidence>
<dbReference type="Gene3D" id="3.30.450.30">
    <property type="entry name" value="Dynein light chain 2a, cytoplasmic"/>
    <property type="match status" value="1"/>
</dbReference>
<name>A0A2T1K4N4_9GAMM</name>
<dbReference type="Proteomes" id="UP000239866">
    <property type="component" value="Unassembled WGS sequence"/>
</dbReference>
<evidence type="ECO:0000259" key="1">
    <source>
        <dbReference type="SMART" id="SM00960"/>
    </source>
</evidence>